<name>A0A5N1J3S2_9BACT</name>
<sequence length="295" mass="32440">MKILFVFGIGLLVITSGFAQQSRQQWLDSLYAEPFQNPTVSAVLLPQGFVELNNTAALQTTNRLFNGESRPEKLNARASTFSDLFQVTYGISKSGRFNLGLDLLYNRFRVDLDPASSPWKVFGSDSALSQAGSFNTLGARFRWKPKGIPDARQFVVQGFLYQPIYKPRESQTSFRLQAVTVFDLGPYLYLYAQAGIGYALPNSRISGSLSLPVTAVLQYQLKPTIGLLGVMTHAMSFGKTGEASTRLTAFGTQLGGGLQVQPSLRIGVNVFYTRYLLGKNSGVFDTLTLGIRSIM</sequence>
<dbReference type="Proteomes" id="UP000326344">
    <property type="component" value="Unassembled WGS sequence"/>
</dbReference>
<dbReference type="AlphaFoldDB" id="A0A5N1J3S2"/>
<reference evidence="1 2" key="1">
    <citation type="submission" date="2019-09" db="EMBL/GenBank/DDBJ databases">
        <title>Genome Sequence of Larkinella sp MA1.</title>
        <authorList>
            <person name="Srinivasan S."/>
        </authorList>
    </citation>
    <scope>NUCLEOTIDE SEQUENCE [LARGE SCALE GENOMIC DNA]</scope>
    <source>
        <strain evidence="1 2">MA1</strain>
    </source>
</reference>
<keyword evidence="2" id="KW-1185">Reference proteome</keyword>
<organism evidence="1 2">
    <name type="scientific">Larkinella humicola</name>
    <dbReference type="NCBI Taxonomy" id="2607654"/>
    <lineage>
        <taxon>Bacteria</taxon>
        <taxon>Pseudomonadati</taxon>
        <taxon>Bacteroidota</taxon>
        <taxon>Cytophagia</taxon>
        <taxon>Cytophagales</taxon>
        <taxon>Spirosomataceae</taxon>
        <taxon>Larkinella</taxon>
    </lineage>
</organism>
<evidence type="ECO:0000313" key="1">
    <source>
        <dbReference type="EMBL" id="KAA9345377.1"/>
    </source>
</evidence>
<protein>
    <submittedName>
        <fullName evidence="1">Uncharacterized protein</fullName>
    </submittedName>
</protein>
<dbReference type="RefSeq" id="WP_150881376.1">
    <property type="nucleotide sequence ID" value="NZ_VTWS01000012.1"/>
</dbReference>
<accession>A0A5N1J3S2</accession>
<dbReference type="SUPFAM" id="SSF56925">
    <property type="entry name" value="OMPA-like"/>
    <property type="match status" value="1"/>
</dbReference>
<gene>
    <name evidence="1" type="ORF">F0P93_29380</name>
</gene>
<comment type="caution">
    <text evidence="1">The sequence shown here is derived from an EMBL/GenBank/DDBJ whole genome shotgun (WGS) entry which is preliminary data.</text>
</comment>
<dbReference type="InterPro" id="IPR011250">
    <property type="entry name" value="OMP/PagP_B-barrel"/>
</dbReference>
<evidence type="ECO:0000313" key="2">
    <source>
        <dbReference type="Proteomes" id="UP000326344"/>
    </source>
</evidence>
<proteinExistence type="predicted"/>
<dbReference type="EMBL" id="VTWS01000012">
    <property type="protein sequence ID" value="KAA9345377.1"/>
    <property type="molecule type" value="Genomic_DNA"/>
</dbReference>